<gene>
    <name evidence="1" type="ORF">EVAR_45079_1</name>
</gene>
<evidence type="ECO:0000313" key="2">
    <source>
        <dbReference type="Proteomes" id="UP000299102"/>
    </source>
</evidence>
<proteinExistence type="predicted"/>
<accession>A0A4C1XX66</accession>
<name>A0A4C1XX66_EUMVA</name>
<dbReference type="Gene3D" id="3.30.420.10">
    <property type="entry name" value="Ribonuclease H-like superfamily/Ribonuclease H"/>
    <property type="match status" value="1"/>
</dbReference>
<dbReference type="PANTHER" id="PTHR46060">
    <property type="entry name" value="MARINER MOS1 TRANSPOSASE-LIKE PROTEIN"/>
    <property type="match status" value="1"/>
</dbReference>
<keyword evidence="2" id="KW-1185">Reference proteome</keyword>
<dbReference type="AlphaFoldDB" id="A0A4C1XX66"/>
<dbReference type="OrthoDB" id="616263at2759"/>
<organism evidence="1 2">
    <name type="scientific">Eumeta variegata</name>
    <name type="common">Bagworm moth</name>
    <name type="synonym">Eumeta japonica</name>
    <dbReference type="NCBI Taxonomy" id="151549"/>
    <lineage>
        <taxon>Eukaryota</taxon>
        <taxon>Metazoa</taxon>
        <taxon>Ecdysozoa</taxon>
        <taxon>Arthropoda</taxon>
        <taxon>Hexapoda</taxon>
        <taxon>Insecta</taxon>
        <taxon>Pterygota</taxon>
        <taxon>Neoptera</taxon>
        <taxon>Endopterygota</taxon>
        <taxon>Lepidoptera</taxon>
        <taxon>Glossata</taxon>
        <taxon>Ditrysia</taxon>
        <taxon>Tineoidea</taxon>
        <taxon>Psychidae</taxon>
        <taxon>Oiketicinae</taxon>
        <taxon>Eumeta</taxon>
    </lineage>
</organism>
<dbReference type="InterPro" id="IPR052709">
    <property type="entry name" value="Transposase-MT_Hybrid"/>
</dbReference>
<dbReference type="GO" id="GO:0003676">
    <property type="term" value="F:nucleic acid binding"/>
    <property type="evidence" value="ECO:0007669"/>
    <property type="project" value="InterPro"/>
</dbReference>
<comment type="caution">
    <text evidence="1">The sequence shown here is derived from an EMBL/GenBank/DDBJ whole genome shotgun (WGS) entry which is preliminary data.</text>
</comment>
<dbReference type="Proteomes" id="UP000299102">
    <property type="component" value="Unassembled WGS sequence"/>
</dbReference>
<dbReference type="EMBL" id="BGZK01000977">
    <property type="protein sequence ID" value="GBP67244.1"/>
    <property type="molecule type" value="Genomic_DNA"/>
</dbReference>
<sequence length="143" mass="16813">MGWRCILHNLHQLDARYSPQRKSQLYFVTKTPPWLVCVAVASARPLYCERARLQLMAVARGELSHKYLQLSIVVPMKNYLKTLDWEVLPHPSYSPDIAPSDYHRFWSIAHALSEQRFTSYEDTKNWVDSWVASKDKEFFRLGI</sequence>
<protein>
    <submittedName>
        <fullName evidence="1">Mariner Mos1 transposase</fullName>
    </submittedName>
</protein>
<evidence type="ECO:0000313" key="1">
    <source>
        <dbReference type="EMBL" id="GBP67244.1"/>
    </source>
</evidence>
<reference evidence="1 2" key="1">
    <citation type="journal article" date="2019" name="Commun. Biol.">
        <title>The bagworm genome reveals a unique fibroin gene that provides high tensile strength.</title>
        <authorList>
            <person name="Kono N."/>
            <person name="Nakamura H."/>
            <person name="Ohtoshi R."/>
            <person name="Tomita M."/>
            <person name="Numata K."/>
            <person name="Arakawa K."/>
        </authorList>
    </citation>
    <scope>NUCLEOTIDE SEQUENCE [LARGE SCALE GENOMIC DNA]</scope>
</reference>
<dbReference type="PANTHER" id="PTHR46060:SF1">
    <property type="entry name" value="MARINER MOS1 TRANSPOSASE-LIKE PROTEIN"/>
    <property type="match status" value="1"/>
</dbReference>
<dbReference type="STRING" id="151549.A0A4C1XX66"/>
<dbReference type="InterPro" id="IPR036397">
    <property type="entry name" value="RNaseH_sf"/>
</dbReference>